<gene>
    <name evidence="3" type="ORF">RM425_05115</name>
</gene>
<evidence type="ECO:0000313" key="4">
    <source>
        <dbReference type="Proteomes" id="UP001183222"/>
    </source>
</evidence>
<dbReference type="SUPFAM" id="SSF52821">
    <property type="entry name" value="Rhodanese/Cell cycle control phosphatase"/>
    <property type="match status" value="1"/>
</dbReference>
<dbReference type="PROSITE" id="PS50206">
    <property type="entry name" value="RHODANESE_3"/>
    <property type="match status" value="1"/>
</dbReference>
<dbReference type="RefSeq" id="WP_311344100.1">
    <property type="nucleotide sequence ID" value="NZ_JAVREI010000002.1"/>
</dbReference>
<protein>
    <submittedName>
        <fullName evidence="3">Rhodanese-like domain-containing protein</fullName>
    </submittedName>
</protein>
<dbReference type="InterPro" id="IPR036873">
    <property type="entry name" value="Rhodanese-like_dom_sf"/>
</dbReference>
<comment type="caution">
    <text evidence="3">The sequence shown here is derived from an EMBL/GenBank/DDBJ whole genome shotgun (WGS) entry which is preliminary data.</text>
</comment>
<accession>A0ABU2K511</accession>
<dbReference type="InterPro" id="IPR050229">
    <property type="entry name" value="GlpE_sulfurtransferase"/>
</dbReference>
<proteinExistence type="predicted"/>
<dbReference type="Gene3D" id="3.40.250.10">
    <property type="entry name" value="Rhodanese-like domain"/>
    <property type="match status" value="1"/>
</dbReference>
<dbReference type="SMART" id="SM00450">
    <property type="entry name" value="RHOD"/>
    <property type="match status" value="1"/>
</dbReference>
<dbReference type="PANTHER" id="PTHR43031">
    <property type="entry name" value="FAD-DEPENDENT OXIDOREDUCTASE"/>
    <property type="match status" value="1"/>
</dbReference>
<evidence type="ECO:0000256" key="1">
    <source>
        <dbReference type="SAM" id="MobiDB-lite"/>
    </source>
</evidence>
<dbReference type="PANTHER" id="PTHR43031:SF1">
    <property type="entry name" value="PYRIDINE NUCLEOTIDE-DISULPHIDE OXIDOREDUCTASE"/>
    <property type="match status" value="1"/>
</dbReference>
<evidence type="ECO:0000259" key="2">
    <source>
        <dbReference type="PROSITE" id="PS50206"/>
    </source>
</evidence>
<keyword evidence="4" id="KW-1185">Reference proteome</keyword>
<reference evidence="4" key="1">
    <citation type="submission" date="2023-07" db="EMBL/GenBank/DDBJ databases">
        <title>30 novel species of actinomycetes from the DSMZ collection.</title>
        <authorList>
            <person name="Nouioui I."/>
        </authorList>
    </citation>
    <scope>NUCLEOTIDE SEQUENCE [LARGE SCALE GENOMIC DNA]</scope>
    <source>
        <strain evidence="4">DSM 46792</strain>
    </source>
</reference>
<sequence length="152" mass="16008">MTTAADQDAVAHFSARLRFGTDPSDVAAARGTGADLLVLDVRSRAAWDQGHVPGARHLPLPELEARLIELPAPQDDPHLVVYCWGPGCNGSTRGAFTLARAGYRHVQEMLGGFEYWAREGLAVATASGRTRLPVDPLTAPASSARPPGPGGC</sequence>
<dbReference type="EMBL" id="JAVREI010000002">
    <property type="protein sequence ID" value="MDT0275275.1"/>
    <property type="molecule type" value="Genomic_DNA"/>
</dbReference>
<feature type="region of interest" description="Disordered" evidence="1">
    <location>
        <begin position="132"/>
        <end position="152"/>
    </location>
</feature>
<evidence type="ECO:0000313" key="3">
    <source>
        <dbReference type="EMBL" id="MDT0275275.1"/>
    </source>
</evidence>
<organism evidence="3 4">
    <name type="scientific">Blastococcus goldschmidtiae</name>
    <dbReference type="NCBI Taxonomy" id="3075546"/>
    <lineage>
        <taxon>Bacteria</taxon>
        <taxon>Bacillati</taxon>
        <taxon>Actinomycetota</taxon>
        <taxon>Actinomycetes</taxon>
        <taxon>Geodermatophilales</taxon>
        <taxon>Geodermatophilaceae</taxon>
        <taxon>Blastococcus</taxon>
    </lineage>
</organism>
<dbReference type="Pfam" id="PF00581">
    <property type="entry name" value="Rhodanese"/>
    <property type="match status" value="1"/>
</dbReference>
<name>A0ABU2K511_9ACTN</name>
<feature type="domain" description="Rhodanese" evidence="2">
    <location>
        <begin position="32"/>
        <end position="125"/>
    </location>
</feature>
<dbReference type="InterPro" id="IPR001763">
    <property type="entry name" value="Rhodanese-like_dom"/>
</dbReference>
<dbReference type="Proteomes" id="UP001183222">
    <property type="component" value="Unassembled WGS sequence"/>
</dbReference>